<accession>A0ABQ5KFS9</accession>
<feature type="region of interest" description="Disordered" evidence="1">
    <location>
        <begin position="1"/>
        <end position="62"/>
    </location>
</feature>
<protein>
    <submittedName>
        <fullName evidence="2">Uncharacterized protein</fullName>
    </submittedName>
</protein>
<proteinExistence type="predicted"/>
<feature type="non-terminal residue" evidence="2">
    <location>
        <position position="1"/>
    </location>
</feature>
<sequence>TEKEVPSEDDEQLDDGEKHGPNVTTTVYSDGTVEQRLVEDRESVSGTETVRSRRSGDFPSDISETPVQKLVILADSDSTKPKHSAYVFKLTDTRQDEVLAFCNRVEEILKPHPGITLPPMNQMWGTVFNKVLGMIRGGPGIIGSSTNQDYIKATLRKLQVINGVENKFRAFLIKASRISDEMGGSIVAMDQATDYVTRWQTLYSETLGSGRLQPDQSREAVDVFIEGIKPVGFRDK</sequence>
<name>A0ABQ5KFS9_9EUKA</name>
<evidence type="ECO:0000313" key="3">
    <source>
        <dbReference type="Proteomes" id="UP001057375"/>
    </source>
</evidence>
<dbReference type="EMBL" id="BQXS01009621">
    <property type="protein sequence ID" value="GKT31387.1"/>
    <property type="molecule type" value="Genomic_DNA"/>
</dbReference>
<keyword evidence="3" id="KW-1185">Reference proteome</keyword>
<evidence type="ECO:0000256" key="1">
    <source>
        <dbReference type="SAM" id="MobiDB-lite"/>
    </source>
</evidence>
<gene>
    <name evidence="2" type="ORF">ADUPG1_005860</name>
</gene>
<feature type="non-terminal residue" evidence="2">
    <location>
        <position position="236"/>
    </location>
</feature>
<organism evidence="2 3">
    <name type="scientific">Aduncisulcus paluster</name>
    <dbReference type="NCBI Taxonomy" id="2918883"/>
    <lineage>
        <taxon>Eukaryota</taxon>
        <taxon>Metamonada</taxon>
        <taxon>Carpediemonas-like organisms</taxon>
        <taxon>Aduncisulcus</taxon>
    </lineage>
</organism>
<reference evidence="2" key="1">
    <citation type="submission" date="2022-03" db="EMBL/GenBank/DDBJ databases">
        <title>Draft genome sequence of Aduncisulcus paluster, a free-living microaerophilic Fornicata.</title>
        <authorList>
            <person name="Yuyama I."/>
            <person name="Kume K."/>
            <person name="Tamura T."/>
            <person name="Inagaki Y."/>
            <person name="Hashimoto T."/>
        </authorList>
    </citation>
    <scope>NUCLEOTIDE SEQUENCE</scope>
    <source>
        <strain evidence="2">NY0171</strain>
    </source>
</reference>
<comment type="caution">
    <text evidence="2">The sequence shown here is derived from an EMBL/GenBank/DDBJ whole genome shotgun (WGS) entry which is preliminary data.</text>
</comment>
<dbReference type="Proteomes" id="UP001057375">
    <property type="component" value="Unassembled WGS sequence"/>
</dbReference>
<evidence type="ECO:0000313" key="2">
    <source>
        <dbReference type="EMBL" id="GKT31387.1"/>
    </source>
</evidence>